<dbReference type="EMBL" id="WMEY01000002">
    <property type="protein sequence ID" value="MYL63129.1"/>
    <property type="molecule type" value="Genomic_DNA"/>
</dbReference>
<evidence type="ECO:0000313" key="2">
    <source>
        <dbReference type="Proteomes" id="UP000447833"/>
    </source>
</evidence>
<accession>A0A845EX70</accession>
<dbReference type="InterPro" id="IPR020372">
    <property type="entry name" value="Competence_ComGG"/>
</dbReference>
<protein>
    <recommendedName>
        <fullName evidence="3">Competence protein ComG</fullName>
    </recommendedName>
</protein>
<name>A0A845EX70_9BACL</name>
<gene>
    <name evidence="1" type="ORF">GLW07_07150</name>
</gene>
<dbReference type="RefSeq" id="WP_160918808.1">
    <property type="nucleotide sequence ID" value="NZ_WMEY01000002.1"/>
</dbReference>
<sequence>MGKRRNKLVFKCLKQLDDQGYMTAMMMLISTLLLGFIFHLCYATMNERAFLDREEEQFKKHSLLVLGMKDTISYIQKNDVETTEKTFIYEEGTVHAAIQFSPSEVIYITLNGTTQNATKVFALFQYNQTLKEVVEWSEG</sequence>
<dbReference type="Pfam" id="PF14173">
    <property type="entry name" value="ComGG"/>
    <property type="match status" value="1"/>
</dbReference>
<comment type="caution">
    <text evidence="1">The sequence shown here is derived from an EMBL/GenBank/DDBJ whole genome shotgun (WGS) entry which is preliminary data.</text>
</comment>
<organism evidence="1 2">
    <name type="scientific">Guptibacillus hwajinpoensis</name>
    <dbReference type="NCBI Taxonomy" id="208199"/>
    <lineage>
        <taxon>Bacteria</taxon>
        <taxon>Bacillati</taxon>
        <taxon>Bacillota</taxon>
        <taxon>Bacilli</taxon>
        <taxon>Bacillales</taxon>
        <taxon>Guptibacillaceae</taxon>
        <taxon>Guptibacillus</taxon>
    </lineage>
</organism>
<dbReference type="AlphaFoldDB" id="A0A845EX70"/>
<dbReference type="Proteomes" id="UP000447833">
    <property type="component" value="Unassembled WGS sequence"/>
</dbReference>
<evidence type="ECO:0000313" key="1">
    <source>
        <dbReference type="EMBL" id="MYL63129.1"/>
    </source>
</evidence>
<reference evidence="1 2" key="1">
    <citation type="submission" date="2019-11" db="EMBL/GenBank/DDBJ databases">
        <title>Genome sequences of 17 halophilic strains isolated from different environments.</title>
        <authorList>
            <person name="Furrow R.E."/>
        </authorList>
    </citation>
    <scope>NUCLEOTIDE SEQUENCE [LARGE SCALE GENOMIC DNA]</scope>
    <source>
        <strain evidence="1 2">22506_14_FS</strain>
    </source>
</reference>
<proteinExistence type="predicted"/>
<evidence type="ECO:0008006" key="3">
    <source>
        <dbReference type="Google" id="ProtNLM"/>
    </source>
</evidence>